<protein>
    <submittedName>
        <fullName evidence="2">Uncharacterized protein</fullName>
    </submittedName>
</protein>
<sequence>MIEALTPQVLFVSMLPIIAGSSLLGLLISILLLAAYRRSVLRTMLQRSGGALAPDGATAVDCAARIDEAPVGPAGAALYERALQMVRLNAWRTCAAGFAFALVIALAGSMAFTELRTPARFALLLWLCSWPLLLALWLTAPAGRRTRMIVVAAYFALLVLAALVSIVVAEASIRWLGASVLDSLYVVNPPQMLAGWILANGPPTALLLLFTNRRVRAVGPLVLGFATALTSGLMAALLFLMTPGGLGLVKYVEQAGGISERRVLVGCAILVLTGSGAAGWAFVRWIKDVYVRKQASDRSLTLDALWLLFASWYAMTLAIAGLAWVLIGALGFAVYKAAAAWVRGLHGAADRPSQTRGLVFLRVFSLGPRSDRLFDAIARYWRHLGCIDLITGPDVAHSTVQPHQLLDFLAGRLATHFITGAEALDARMQHRDTAPDLDGCFRVNNFFCHADTWEQALPRLVQGGDVVLMDLRNFSERNAGCVHELRHLAGFVPLRRCVLVIDDSTDQAFLRQTLTRAWRAMPAHSPNWSASPADFCQFHLASTAKSLRELVRCLCDAA</sequence>
<evidence type="ECO:0000313" key="3">
    <source>
        <dbReference type="Proteomes" id="UP000807785"/>
    </source>
</evidence>
<keyword evidence="1" id="KW-0812">Transmembrane</keyword>
<reference evidence="2" key="1">
    <citation type="submission" date="2020-10" db="EMBL/GenBank/DDBJ databases">
        <title>Connecting structure to function with the recovery of over 1000 high-quality activated sludge metagenome-assembled genomes encoding full-length rRNA genes using long-read sequencing.</title>
        <authorList>
            <person name="Singleton C.M."/>
            <person name="Petriglieri F."/>
            <person name="Kristensen J.M."/>
            <person name="Kirkegaard R.H."/>
            <person name="Michaelsen T.Y."/>
            <person name="Andersen M.H."/>
            <person name="Karst S.M."/>
            <person name="Dueholm M.S."/>
            <person name="Nielsen P.H."/>
            <person name="Albertsen M."/>
        </authorList>
    </citation>
    <scope>NUCLEOTIDE SEQUENCE</scope>
    <source>
        <strain evidence="2">Bjer_18-Q3-R1-45_BAT3C.347</strain>
    </source>
</reference>
<feature type="transmembrane region" description="Helical" evidence="1">
    <location>
        <begin position="12"/>
        <end position="36"/>
    </location>
</feature>
<evidence type="ECO:0000256" key="1">
    <source>
        <dbReference type="SAM" id="Phobius"/>
    </source>
</evidence>
<feature type="transmembrane region" description="Helical" evidence="1">
    <location>
        <begin position="119"/>
        <end position="139"/>
    </location>
</feature>
<proteinExistence type="predicted"/>
<feature type="transmembrane region" description="Helical" evidence="1">
    <location>
        <begin position="263"/>
        <end position="283"/>
    </location>
</feature>
<comment type="caution">
    <text evidence="2">The sequence shown here is derived from an EMBL/GenBank/DDBJ whole genome shotgun (WGS) entry which is preliminary data.</text>
</comment>
<evidence type="ECO:0000313" key="2">
    <source>
        <dbReference type="EMBL" id="MBK6975273.1"/>
    </source>
</evidence>
<gene>
    <name evidence="2" type="ORF">IPH26_20805</name>
</gene>
<accession>A0A9D7E7H8</accession>
<dbReference type="EMBL" id="JADJEV010000005">
    <property type="protein sequence ID" value="MBK6975273.1"/>
    <property type="molecule type" value="Genomic_DNA"/>
</dbReference>
<feature type="transmembrane region" description="Helical" evidence="1">
    <location>
        <begin position="222"/>
        <end position="243"/>
    </location>
</feature>
<feature type="transmembrane region" description="Helical" evidence="1">
    <location>
        <begin position="193"/>
        <end position="210"/>
    </location>
</feature>
<feature type="transmembrane region" description="Helical" evidence="1">
    <location>
        <begin position="304"/>
        <end position="335"/>
    </location>
</feature>
<dbReference type="AlphaFoldDB" id="A0A9D7E7H8"/>
<name>A0A9D7E7H8_9PROT</name>
<feature type="transmembrane region" description="Helical" evidence="1">
    <location>
        <begin position="151"/>
        <end position="173"/>
    </location>
</feature>
<dbReference type="Proteomes" id="UP000807785">
    <property type="component" value="Unassembled WGS sequence"/>
</dbReference>
<keyword evidence="1" id="KW-0472">Membrane</keyword>
<organism evidence="2 3">
    <name type="scientific">Candidatus Methylophosphatis roskildensis</name>
    <dbReference type="NCBI Taxonomy" id="2899263"/>
    <lineage>
        <taxon>Bacteria</taxon>
        <taxon>Pseudomonadati</taxon>
        <taxon>Pseudomonadota</taxon>
        <taxon>Betaproteobacteria</taxon>
        <taxon>Nitrosomonadales</taxon>
        <taxon>Sterolibacteriaceae</taxon>
        <taxon>Candidatus Methylophosphatis</taxon>
    </lineage>
</organism>
<keyword evidence="1" id="KW-1133">Transmembrane helix</keyword>
<feature type="transmembrane region" description="Helical" evidence="1">
    <location>
        <begin position="90"/>
        <end position="113"/>
    </location>
</feature>